<reference evidence="7" key="1">
    <citation type="submission" date="2022-05" db="EMBL/GenBank/DDBJ databases">
        <title>Genomic analysis of Brachybacterium sp. CBA3104.</title>
        <authorList>
            <person name="Roh S.W."/>
            <person name="Kim Y.B."/>
            <person name="Kim Y."/>
        </authorList>
    </citation>
    <scope>NUCLEOTIDE SEQUENCE</scope>
    <source>
        <strain evidence="7">CBA3104</strain>
    </source>
</reference>
<evidence type="ECO:0000259" key="5">
    <source>
        <dbReference type="Pfam" id="PF01408"/>
    </source>
</evidence>
<protein>
    <submittedName>
        <fullName evidence="7">Gfo/Idh/MocA family oxidoreductase</fullName>
    </submittedName>
</protein>
<dbReference type="Gene3D" id="3.40.50.720">
    <property type="entry name" value="NAD(P)-binding Rossmann-like Domain"/>
    <property type="match status" value="1"/>
</dbReference>
<keyword evidence="2" id="KW-0560">Oxidoreductase</keyword>
<dbReference type="InterPro" id="IPR000683">
    <property type="entry name" value="Gfo/Idh/MocA-like_OxRdtase_N"/>
</dbReference>
<dbReference type="InterPro" id="IPR050984">
    <property type="entry name" value="Gfo/Idh/MocA_domain"/>
</dbReference>
<feature type="region of interest" description="Disordered" evidence="4">
    <location>
        <begin position="287"/>
        <end position="313"/>
    </location>
</feature>
<dbReference type="PANTHER" id="PTHR22604:SF105">
    <property type="entry name" value="TRANS-1,2-DIHYDROBENZENE-1,2-DIOL DEHYDROGENASE"/>
    <property type="match status" value="1"/>
</dbReference>
<dbReference type="Pfam" id="PF01408">
    <property type="entry name" value="GFO_IDH_MocA"/>
    <property type="match status" value="1"/>
</dbReference>
<dbReference type="InterPro" id="IPR036291">
    <property type="entry name" value="NAD(P)-bd_dom_sf"/>
</dbReference>
<proteinExistence type="inferred from homology"/>
<dbReference type="PANTHER" id="PTHR22604">
    <property type="entry name" value="OXIDOREDUCTASES"/>
    <property type="match status" value="1"/>
</dbReference>
<evidence type="ECO:0000256" key="4">
    <source>
        <dbReference type="SAM" id="MobiDB-lite"/>
    </source>
</evidence>
<evidence type="ECO:0000256" key="3">
    <source>
        <dbReference type="ARBA" id="ARBA00023027"/>
    </source>
</evidence>
<accession>A0ABY4N0F4</accession>
<evidence type="ECO:0000256" key="2">
    <source>
        <dbReference type="ARBA" id="ARBA00023002"/>
    </source>
</evidence>
<dbReference type="SUPFAM" id="SSF55347">
    <property type="entry name" value="Glyceraldehyde-3-phosphate dehydrogenase-like, C-terminal domain"/>
    <property type="match status" value="1"/>
</dbReference>
<comment type="similarity">
    <text evidence="1">Belongs to the Gfo/Idh/MocA family.</text>
</comment>
<dbReference type="Proteomes" id="UP001055868">
    <property type="component" value="Chromosome"/>
</dbReference>
<dbReference type="SUPFAM" id="SSF51735">
    <property type="entry name" value="NAD(P)-binding Rossmann-fold domains"/>
    <property type="match status" value="1"/>
</dbReference>
<evidence type="ECO:0000313" key="8">
    <source>
        <dbReference type="Proteomes" id="UP001055868"/>
    </source>
</evidence>
<evidence type="ECO:0000259" key="6">
    <source>
        <dbReference type="Pfam" id="PF22725"/>
    </source>
</evidence>
<sequence length="370" mass="38946">MTSRTPLELPVSAVADPREAPPLRWAVVSPGHIATQFTETLGRATASRAVAVASRSAERAEAFARTHGLDAAFDSLPRMLAAGGFDAVYIASPHSAHHQMARTVLEAGYPVLLEKAFTMTADEARDLVDLARERGLFLMEALWSRFLPRFDVVRSVLASGLLGEIVSLRATHGQHFPFAPGHRLHAPELGGGALLDLGVYPLSFAQMVLGDLTELTASGTLTPAGVDETVHVLASSAAHPRARASLVTTLAARAGNDAEILGAEGRLVLEGMFFAPGEVRVEMHDGRTASVPDPTSAPDGSVGPASPVGPDDGLAYEAAEAARRITAGDLESPLMTWHDTVAVMEALDAARAQVAAPRTTPDARPEETAR</sequence>
<dbReference type="Pfam" id="PF22725">
    <property type="entry name" value="GFO_IDH_MocA_C3"/>
    <property type="match status" value="1"/>
</dbReference>
<keyword evidence="8" id="KW-1185">Reference proteome</keyword>
<dbReference type="EMBL" id="CP097218">
    <property type="protein sequence ID" value="UQN28035.1"/>
    <property type="molecule type" value="Genomic_DNA"/>
</dbReference>
<feature type="domain" description="Gfo/Idh/MocA-like oxidoreductase N-terminal" evidence="5">
    <location>
        <begin position="24"/>
        <end position="139"/>
    </location>
</feature>
<name>A0ABY4N0F4_9MICO</name>
<dbReference type="InterPro" id="IPR055170">
    <property type="entry name" value="GFO_IDH_MocA-like_dom"/>
</dbReference>
<keyword evidence="3" id="KW-0520">NAD</keyword>
<evidence type="ECO:0000256" key="1">
    <source>
        <dbReference type="ARBA" id="ARBA00010928"/>
    </source>
</evidence>
<organism evidence="7 8">
    <name type="scientific">Brachybacterium kimchii</name>
    <dbReference type="NCBI Taxonomy" id="2942909"/>
    <lineage>
        <taxon>Bacteria</taxon>
        <taxon>Bacillati</taxon>
        <taxon>Actinomycetota</taxon>
        <taxon>Actinomycetes</taxon>
        <taxon>Micrococcales</taxon>
        <taxon>Dermabacteraceae</taxon>
        <taxon>Brachybacterium</taxon>
    </lineage>
</organism>
<dbReference type="RefSeq" id="WP_249476972.1">
    <property type="nucleotide sequence ID" value="NZ_CP097218.1"/>
</dbReference>
<gene>
    <name evidence="7" type="ORF">M4486_10245</name>
</gene>
<evidence type="ECO:0000313" key="7">
    <source>
        <dbReference type="EMBL" id="UQN28035.1"/>
    </source>
</evidence>
<feature type="domain" description="GFO/IDH/MocA-like oxidoreductase" evidence="6">
    <location>
        <begin position="153"/>
        <end position="267"/>
    </location>
</feature>
<dbReference type="Gene3D" id="3.30.360.10">
    <property type="entry name" value="Dihydrodipicolinate Reductase, domain 2"/>
    <property type="match status" value="1"/>
</dbReference>